<feature type="domain" description="DUF4097" evidence="3">
    <location>
        <begin position="140"/>
        <end position="244"/>
    </location>
</feature>
<accession>A0A4R6Z9K6</accession>
<dbReference type="Proteomes" id="UP000295293">
    <property type="component" value="Unassembled WGS sequence"/>
</dbReference>
<dbReference type="Pfam" id="PF13349">
    <property type="entry name" value="DUF4097"/>
    <property type="match status" value="1"/>
</dbReference>
<dbReference type="InterPro" id="IPR025164">
    <property type="entry name" value="Toastrack_DUF4097"/>
</dbReference>
<gene>
    <name evidence="4" type="ORF">DFR29_101228</name>
</gene>
<feature type="signal peptide" evidence="2">
    <location>
        <begin position="1"/>
        <end position="19"/>
    </location>
</feature>
<sequence length="278" mass="29306">MKRIIFAAAVLLVATGASADCEFTAARNLDISAESLAQFKLQTRAGDLRITGVPGAKQIELRGKACASSADALAQLTLQQNRDGSMLHVVTTAPEDNGGFKLFGSNYAYIDLEVRMPQALALDLEDSSGDVEIENAGAMEVRDSSGDIEIRGARGDVFISDSSGDIEVDQSEGNVTVRSDSSGDIRIEGARRDVLVDEDSSGDIRIDDVSGNARVNHDSSGDIRFRRIGGNAEVGSDSSGSIVADKVKGDFSVRDKSGGRSGIDYSDVGGKVSLPERD</sequence>
<dbReference type="OrthoDB" id="5944342at2"/>
<reference evidence="4 5" key="1">
    <citation type="submission" date="2019-03" db="EMBL/GenBank/DDBJ databases">
        <title>Genomic Encyclopedia of Type Strains, Phase IV (KMG-IV): sequencing the most valuable type-strain genomes for metagenomic binning, comparative biology and taxonomic classification.</title>
        <authorList>
            <person name="Goeker M."/>
        </authorList>
    </citation>
    <scope>NUCLEOTIDE SEQUENCE [LARGE SCALE GENOMIC DNA]</scope>
    <source>
        <strain evidence="4 5">DSM 21667</strain>
    </source>
</reference>
<evidence type="ECO:0000313" key="4">
    <source>
        <dbReference type="EMBL" id="TDR48608.1"/>
    </source>
</evidence>
<evidence type="ECO:0000259" key="3">
    <source>
        <dbReference type="Pfam" id="PF13349"/>
    </source>
</evidence>
<evidence type="ECO:0000313" key="5">
    <source>
        <dbReference type="Proteomes" id="UP000295293"/>
    </source>
</evidence>
<dbReference type="EMBL" id="SNZH01000001">
    <property type="protein sequence ID" value="TDR48608.1"/>
    <property type="molecule type" value="Genomic_DNA"/>
</dbReference>
<feature type="compositionally biased region" description="Basic and acidic residues" evidence="1">
    <location>
        <begin position="248"/>
        <end position="258"/>
    </location>
</feature>
<dbReference type="AlphaFoldDB" id="A0A4R6Z9K6"/>
<comment type="caution">
    <text evidence="4">The sequence shown here is derived from an EMBL/GenBank/DDBJ whole genome shotgun (WGS) entry which is preliminary data.</text>
</comment>
<dbReference type="RefSeq" id="WP_133816729.1">
    <property type="nucleotide sequence ID" value="NZ_SNZH01000001.1"/>
</dbReference>
<evidence type="ECO:0000256" key="1">
    <source>
        <dbReference type="SAM" id="MobiDB-lite"/>
    </source>
</evidence>
<proteinExistence type="predicted"/>
<dbReference type="Gene3D" id="2.160.20.120">
    <property type="match status" value="1"/>
</dbReference>
<name>A0A4R6Z9K6_9GAMM</name>
<organism evidence="4 5">
    <name type="scientific">Tahibacter aquaticus</name>
    <dbReference type="NCBI Taxonomy" id="520092"/>
    <lineage>
        <taxon>Bacteria</taxon>
        <taxon>Pseudomonadati</taxon>
        <taxon>Pseudomonadota</taxon>
        <taxon>Gammaproteobacteria</taxon>
        <taxon>Lysobacterales</taxon>
        <taxon>Rhodanobacteraceae</taxon>
        <taxon>Tahibacter</taxon>
    </lineage>
</organism>
<feature type="chain" id="PRO_5021019699" description="DUF4097 domain-containing protein" evidence="2">
    <location>
        <begin position="20"/>
        <end position="278"/>
    </location>
</feature>
<keyword evidence="5" id="KW-1185">Reference proteome</keyword>
<keyword evidence="2" id="KW-0732">Signal</keyword>
<feature type="region of interest" description="Disordered" evidence="1">
    <location>
        <begin position="248"/>
        <end position="278"/>
    </location>
</feature>
<protein>
    <recommendedName>
        <fullName evidence="3">DUF4097 domain-containing protein</fullName>
    </recommendedName>
</protein>
<evidence type="ECO:0000256" key="2">
    <source>
        <dbReference type="SAM" id="SignalP"/>
    </source>
</evidence>